<evidence type="ECO:0000313" key="2">
    <source>
        <dbReference type="Proteomes" id="UP000252100"/>
    </source>
</evidence>
<dbReference type="RefSeq" id="WP_114370248.1">
    <property type="nucleotide sequence ID" value="NZ_CP031092.1"/>
</dbReference>
<dbReference type="KEGG" id="rue:DT065_01520"/>
<dbReference type="EMBL" id="CP031092">
    <property type="protein sequence ID" value="AXF54823.1"/>
    <property type="molecule type" value="Genomic_DNA"/>
</dbReference>
<protein>
    <submittedName>
        <fullName evidence="1">Z-ring formation inhibitor MciZ</fullName>
    </submittedName>
</protein>
<dbReference type="InterPro" id="IPR025177">
    <property type="entry name" value="MciZ"/>
</dbReference>
<accession>A0A345BV42</accession>
<gene>
    <name evidence="1" type="ORF">DT065_01520</name>
</gene>
<reference evidence="1 2" key="1">
    <citation type="journal article" date="2018" name="J. Microbiol.">
        <title>Salicibibacter kimchii gen. nov., sp. nov., a moderately halophilic and alkalitolerant bacterium in the family Bacillaceae, isolated from kimchi.</title>
        <authorList>
            <person name="Jang J.Y."/>
            <person name="Oh Y.J."/>
            <person name="Lim S.K."/>
            <person name="Park H.K."/>
            <person name="Lee C."/>
            <person name="Kim J.Y."/>
            <person name="Lee M.A."/>
            <person name="Choi H.J."/>
        </authorList>
    </citation>
    <scope>NUCLEOTIDE SEQUENCE [LARGE SCALE GENOMIC DNA]</scope>
    <source>
        <strain evidence="1 2">NKC1-1</strain>
    </source>
</reference>
<keyword evidence="2" id="KW-1185">Reference proteome</keyword>
<proteinExistence type="predicted"/>
<dbReference type="AlphaFoldDB" id="A0A345BV42"/>
<evidence type="ECO:0000313" key="1">
    <source>
        <dbReference type="EMBL" id="AXF54823.1"/>
    </source>
</evidence>
<name>A0A345BV42_9BACI</name>
<dbReference type="Pfam" id="PF13072">
    <property type="entry name" value="MciZ"/>
    <property type="match status" value="1"/>
</dbReference>
<sequence length="40" mass="4954">MKIYKSPDKVVVQGKAWQVLHLLKFYRKQYKSVREWTNEK</sequence>
<dbReference type="OrthoDB" id="2990038at2"/>
<dbReference type="Proteomes" id="UP000252100">
    <property type="component" value="Chromosome"/>
</dbReference>
<organism evidence="1 2">
    <name type="scientific">Salicibibacter kimchii</name>
    <dbReference type="NCBI Taxonomy" id="2099786"/>
    <lineage>
        <taxon>Bacteria</taxon>
        <taxon>Bacillati</taxon>
        <taxon>Bacillota</taxon>
        <taxon>Bacilli</taxon>
        <taxon>Bacillales</taxon>
        <taxon>Bacillaceae</taxon>
        <taxon>Salicibibacter</taxon>
    </lineage>
</organism>